<dbReference type="Gene3D" id="3.40.50.150">
    <property type="entry name" value="Vaccinia Virus protein VP39"/>
    <property type="match status" value="1"/>
</dbReference>
<evidence type="ECO:0000313" key="5">
    <source>
        <dbReference type="Proteomes" id="UP001598130"/>
    </source>
</evidence>
<dbReference type="RefSeq" id="WP_377367944.1">
    <property type="nucleotide sequence ID" value="NZ_JAOTJD010000005.1"/>
</dbReference>
<dbReference type="InterPro" id="IPR029063">
    <property type="entry name" value="SAM-dependent_MTases_sf"/>
</dbReference>
<dbReference type="EMBL" id="JAOTJD010000005">
    <property type="protein sequence ID" value="MFD3263197.1"/>
    <property type="molecule type" value="Genomic_DNA"/>
</dbReference>
<protein>
    <submittedName>
        <fullName evidence="4">SNF2-related protein</fullName>
    </submittedName>
</protein>
<evidence type="ECO:0000313" key="4">
    <source>
        <dbReference type="EMBL" id="MFD3263197.1"/>
    </source>
</evidence>
<dbReference type="Pfam" id="PF02384">
    <property type="entry name" value="N6_Mtase"/>
    <property type="match status" value="1"/>
</dbReference>
<dbReference type="InterPro" id="IPR027417">
    <property type="entry name" value="P-loop_NTPase"/>
</dbReference>
<comment type="caution">
    <text evidence="4">The sequence shown here is derived from an EMBL/GenBank/DDBJ whole genome shotgun (WGS) entry which is preliminary data.</text>
</comment>
<feature type="compositionally biased region" description="Low complexity" evidence="2">
    <location>
        <begin position="112"/>
        <end position="121"/>
    </location>
</feature>
<dbReference type="PROSITE" id="PS51192">
    <property type="entry name" value="HELICASE_ATP_BIND_1"/>
    <property type="match status" value="1"/>
</dbReference>
<dbReference type="InterPro" id="IPR003356">
    <property type="entry name" value="DNA_methylase_A-5"/>
</dbReference>
<sequence>MIILLLKASQPGLFDKLVPIKASVAADGTVHGAHTAIRHVRMPVAKPKPASAPLPDDLFAYADAKPEAPKAEPEPAKVAEPKKASPERPNPDIEARLARLQERRDPDRTETPQASPAAAAPTVPGLDYSAGIPDVPTFGVPAGTSKSERRRLNARAAAMVNGRASLLEPEAEPVDLDVLRQYSGNGGCGDSLNEFYTEPKVAAAMWAALMQLGSVGPGATVLEPSCATGVFMATAPAGVRVTGVEIDPTSAKMAELLHPGHEVRNAPLETFATTDARQFDAVIGNAPFGQRNGLIKVDKKDLSLHEAYFMDTALDKTRPGGVVAMIVNTTLMNARSMRKVRERLLRKGEFLGAIRMPNTAFEAANIDVTSDILFFRKRPDDVANALGVVDQDTLKLLGAWDEEYLGGTYFEGRGADNVCGEVGTAMRQFGEIYAVTGSMVGVPEAIAEFEPHSESTGPSSVTQILASTKDEALKARIRGAAAKNPYDTAKRGDTKVIDGVTYVLEGEPLRWHSVEEFMAEKAVIDAGELGAEIERALQDDGYAAASGLADKVRAYVEAHGVPSKNPNLAIAAKRDKAIYRLIGAVKKDGSLSELVTGASHAPVASSFDAAAQTLALEVGDFTPSMVAGRWHEGTEEAILDHLYASPDYALDPVSGTWTSLDNYLTGDLWPKFDAAKAALAGGDLKPEDRAKLERQSAALEAEIDPKSLEDVEVMLNSGFIPLDVVAAFFNSKHEGSGSGYRPDPMSISYDEGYFSVVGGSYDSHLLRKYLNRDGVRKDDDKPTIDKWNQEFKPWLCASAYRDQVEEHYNRTFRGFRAKAYSEAPLDVPGLNADGLKTYQWSGLRWAMEAGKGIIAADVGLGKTVRALILAKLMRATGQAKKPMIIVPKSVAANWMRETQRWFPGSNVMVIGETYSVDKKTGKLRGVSDSAAERNRKFHDITQNDYDFILITQPAWNDLDLDPETKEKYVDADFWEQRKKSLEGAKAKKTQKVRDSWDQKVARQDFERRTDAIYFNDLGVDAIIGDEMHAYKNLFAARDRFGQSPKFLGGSSSSKRAADMRYKTQWLRSQTGGKNVYGLTATPTKNSPLEVYSMLSHIAPEAFEKIGIRNSEEFLDRFCEFEDRNILTTTGQMDHALCVTGFKNLNELREIMRRYIDRKTAEDVGLELPGRDDRQHLVDMSAAQKEVYTELRVAAEEAKTKGDATGDAHPFSIMSKMDKATLDLELYDPVRFAGARSPKIDEAAGLVADGLKDGGQIIFCDFIESHDKIVAALVAKGVPRDQIGVMNAKVADTSAKRQNIAEAYRAGKLRVVIGNATMEEGVDGLQEGTTGIHHLNIPWTPATIQQRNGRGLRQGNTAEAIQLHNYLGKGTFDGYRYQTVSAKKNWMDLLWNGGDRVENLAFGGNLSHEEMLVALSENPDEARAKLAANKDVAQAKMDAERHQSAAIDFASYRAMKSTFEKLKGDGRQKPSGQRLEHRLGRLRTALEADPYFKAKHALDATHDLLIQPQTGEAFEPGKAFEVGEAGQIAAGKYVVEKVHPTHGLVQVRRWGETGKDSKISLELEKLAHAVTPIEHDQATEDAHVAKATSAALAAGVSNLKDMKTLAAMPAAAIQANYAEIQAAVKAGMKSYKFSHDYGDIGLIDAAGKAKVVASYESAKIPDDHDVMLPTLAHKRLAMDAYIADQGAAKMTKETITGRRGAYTGNSRDVLSYPGGYGTKQNRWKTVLNSLWGAGAADEAHREFETAQVEAARHAPTFSEAIGHAAKAAVKDFHGSPIKSAWSRKALATLWAKAKREGKLGEVLRSQIPTVEEYGRAKPAVGEDMFSYRKFGSTQYSAADMPVRSALATLAAEAGYHDMAAAMAVSGADTPEQALAAVKQLQDTPHRTDALRHLAAKHPHLAAEIDLKETPVAA</sequence>
<organism evidence="4 5">
    <name type="scientific">Phenylobacterium ferrooxidans</name>
    <dbReference type="NCBI Taxonomy" id="2982689"/>
    <lineage>
        <taxon>Bacteria</taxon>
        <taxon>Pseudomonadati</taxon>
        <taxon>Pseudomonadota</taxon>
        <taxon>Alphaproteobacteria</taxon>
        <taxon>Caulobacterales</taxon>
        <taxon>Caulobacteraceae</taxon>
        <taxon>Phenylobacterium</taxon>
    </lineage>
</organism>
<dbReference type="InterPro" id="IPR052933">
    <property type="entry name" value="DNA_Protect_Modify"/>
</dbReference>
<dbReference type="Pfam" id="PF00176">
    <property type="entry name" value="SNF2-rel_dom"/>
    <property type="match status" value="2"/>
</dbReference>
<dbReference type="SUPFAM" id="SSF52540">
    <property type="entry name" value="P-loop containing nucleoside triphosphate hydrolases"/>
    <property type="match status" value="2"/>
</dbReference>
<dbReference type="InterPro" id="IPR000330">
    <property type="entry name" value="SNF2_N"/>
</dbReference>
<dbReference type="Proteomes" id="UP001598130">
    <property type="component" value="Unassembled WGS sequence"/>
</dbReference>
<dbReference type="PANTHER" id="PTHR41313">
    <property type="entry name" value="ADENINE-SPECIFIC METHYLTRANSFERASE"/>
    <property type="match status" value="1"/>
</dbReference>
<dbReference type="PANTHER" id="PTHR41313:SF1">
    <property type="entry name" value="DNA METHYLASE ADENINE-SPECIFIC DOMAIN-CONTAINING PROTEIN"/>
    <property type="match status" value="1"/>
</dbReference>
<comment type="similarity">
    <text evidence="1">Belongs to the N(4)/N(6)-methyltransferase family.</text>
</comment>
<name>A0ABW6CMR7_9CAUL</name>
<proteinExistence type="inferred from homology"/>
<evidence type="ECO:0000256" key="1">
    <source>
        <dbReference type="ARBA" id="ARBA00006594"/>
    </source>
</evidence>
<feature type="domain" description="Helicase ATP-binding" evidence="3">
    <location>
        <begin position="843"/>
        <end position="1100"/>
    </location>
</feature>
<dbReference type="InterPro" id="IPR014001">
    <property type="entry name" value="Helicase_ATP-bd"/>
</dbReference>
<accession>A0ABW6CMR7</accession>
<keyword evidence="5" id="KW-1185">Reference proteome</keyword>
<dbReference type="Gene3D" id="3.40.50.10810">
    <property type="entry name" value="Tandem AAA-ATPase domain"/>
    <property type="match status" value="1"/>
</dbReference>
<reference evidence="4 5" key="1">
    <citation type="submission" date="2022-09" db="EMBL/GenBank/DDBJ databases">
        <title>New species of Phenylobacterium.</title>
        <authorList>
            <person name="Mieszkin S."/>
        </authorList>
    </citation>
    <scope>NUCLEOTIDE SEQUENCE [LARGE SCALE GENOMIC DNA]</scope>
    <source>
        <strain evidence="4 5">HK31-G</strain>
    </source>
</reference>
<dbReference type="Gene3D" id="3.40.50.300">
    <property type="entry name" value="P-loop containing nucleotide triphosphate hydrolases"/>
    <property type="match status" value="1"/>
</dbReference>
<dbReference type="CDD" id="cd02440">
    <property type="entry name" value="AdoMet_MTases"/>
    <property type="match status" value="1"/>
</dbReference>
<feature type="region of interest" description="Disordered" evidence="2">
    <location>
        <begin position="66"/>
        <end position="128"/>
    </location>
</feature>
<evidence type="ECO:0000256" key="2">
    <source>
        <dbReference type="SAM" id="MobiDB-lite"/>
    </source>
</evidence>
<dbReference type="InterPro" id="IPR038718">
    <property type="entry name" value="SNF2-like_sf"/>
</dbReference>
<evidence type="ECO:0000259" key="3">
    <source>
        <dbReference type="PROSITE" id="PS51192"/>
    </source>
</evidence>
<dbReference type="PRINTS" id="PR00507">
    <property type="entry name" value="N12N6MTFRASE"/>
</dbReference>
<dbReference type="SUPFAM" id="SSF53335">
    <property type="entry name" value="S-adenosyl-L-methionine-dependent methyltransferases"/>
    <property type="match status" value="1"/>
</dbReference>
<feature type="compositionally biased region" description="Basic and acidic residues" evidence="2">
    <location>
        <begin position="66"/>
        <end position="110"/>
    </location>
</feature>
<dbReference type="SMART" id="SM00487">
    <property type="entry name" value="DEXDc"/>
    <property type="match status" value="1"/>
</dbReference>
<gene>
    <name evidence="4" type="ORF">OCL97_04355</name>
</gene>